<dbReference type="KEGG" id="cpi:Cpin_7255"/>
<evidence type="ECO:0000313" key="2">
    <source>
        <dbReference type="EMBL" id="ACU64655.1"/>
    </source>
</evidence>
<dbReference type="PANTHER" id="PTHR33361">
    <property type="entry name" value="GLR0591 PROTEIN"/>
    <property type="match status" value="1"/>
</dbReference>
<protein>
    <recommendedName>
        <fullName evidence="4">DUF885 domain-containing protein</fullName>
    </recommendedName>
</protein>
<name>A0A979H1Q4_CHIPD</name>
<feature type="chain" id="PRO_5037309404" description="DUF885 domain-containing protein" evidence="1">
    <location>
        <begin position="21"/>
        <end position="589"/>
    </location>
</feature>
<evidence type="ECO:0000256" key="1">
    <source>
        <dbReference type="SAM" id="SignalP"/>
    </source>
</evidence>
<dbReference type="Pfam" id="PF05960">
    <property type="entry name" value="DUF885"/>
    <property type="match status" value="1"/>
</dbReference>
<accession>A0A979H1Q4</accession>
<evidence type="ECO:0008006" key="4">
    <source>
        <dbReference type="Google" id="ProtNLM"/>
    </source>
</evidence>
<dbReference type="Proteomes" id="UP000002215">
    <property type="component" value="Chromosome"/>
</dbReference>
<reference evidence="3" key="1">
    <citation type="submission" date="2009-08" db="EMBL/GenBank/DDBJ databases">
        <title>The complete genome of Chitinophaga pinensis DSM 2588.</title>
        <authorList>
            <consortium name="US DOE Joint Genome Institute (JGI-PGF)"/>
            <person name="Lucas S."/>
            <person name="Copeland A."/>
            <person name="Lapidus A."/>
            <person name="Glavina del Rio T."/>
            <person name="Dalin E."/>
            <person name="Tice H."/>
            <person name="Bruce D."/>
            <person name="Goodwin L."/>
            <person name="Pitluck S."/>
            <person name="Kyrpides N."/>
            <person name="Mavromatis K."/>
            <person name="Ivanova N."/>
            <person name="Mikhailova N."/>
            <person name="Sims D."/>
            <person name="Meinche L."/>
            <person name="Brettin T."/>
            <person name="Detter J.C."/>
            <person name="Han C."/>
            <person name="Larimer F."/>
            <person name="Land M."/>
            <person name="Hauser L."/>
            <person name="Markowitz V."/>
            <person name="Cheng J.-F."/>
            <person name="Hugenholtz P."/>
            <person name="Woyke T."/>
            <person name="Wu D."/>
            <person name="Spring S."/>
            <person name="Klenk H.-P."/>
            <person name="Eisen J.A."/>
        </authorList>
    </citation>
    <scope>NUCLEOTIDE SEQUENCE [LARGE SCALE GENOMIC DNA]</scope>
    <source>
        <strain evidence="3">ATCC 43595 / DSM 2588 / LMG 13176 / NBRC 15968 / NCIMB 11800 / UQM 2034</strain>
    </source>
</reference>
<dbReference type="PROSITE" id="PS51257">
    <property type="entry name" value="PROKAR_LIPOPROTEIN"/>
    <property type="match status" value="1"/>
</dbReference>
<feature type="signal peptide" evidence="1">
    <location>
        <begin position="1"/>
        <end position="20"/>
    </location>
</feature>
<dbReference type="RefSeq" id="WP_012794818.1">
    <property type="nucleotide sequence ID" value="NC_013132.1"/>
</dbReference>
<gene>
    <name evidence="2" type="ordered locus">Cpin_7255</name>
</gene>
<dbReference type="EMBL" id="CP001699">
    <property type="protein sequence ID" value="ACU64655.1"/>
    <property type="molecule type" value="Genomic_DNA"/>
</dbReference>
<reference evidence="2 3" key="2">
    <citation type="journal article" date="2010" name="Stand. Genomic Sci.">
        <title>Complete genome sequence of Chitinophaga pinensis type strain (UQM 2034).</title>
        <authorList>
            <person name="Glavina Del Rio T."/>
            <person name="Abt B."/>
            <person name="Spring S."/>
            <person name="Lapidus A."/>
            <person name="Nolan M."/>
            <person name="Tice H."/>
            <person name="Copeland A."/>
            <person name="Cheng J.F."/>
            <person name="Chen F."/>
            <person name="Bruce D."/>
            <person name="Goodwin L."/>
            <person name="Pitluck S."/>
            <person name="Ivanova N."/>
            <person name="Mavromatis K."/>
            <person name="Mikhailova N."/>
            <person name="Pati A."/>
            <person name="Chen A."/>
            <person name="Palaniappan K."/>
            <person name="Land M."/>
            <person name="Hauser L."/>
            <person name="Chang Y.J."/>
            <person name="Jeffries C.D."/>
            <person name="Chain P."/>
            <person name="Saunders E."/>
            <person name="Detter J.C."/>
            <person name="Brettin T."/>
            <person name="Rohde M."/>
            <person name="Goker M."/>
            <person name="Bristow J."/>
            <person name="Eisen J.A."/>
            <person name="Markowitz V."/>
            <person name="Hugenholtz P."/>
            <person name="Kyrpides N.C."/>
            <person name="Klenk H.P."/>
            <person name="Lucas S."/>
        </authorList>
    </citation>
    <scope>NUCLEOTIDE SEQUENCE [LARGE SCALE GENOMIC DNA]</scope>
    <source>
        <strain evidence="3">ATCC 43595 / DSM 2588 / LMG 13176 / NBRC 15968 / NCIMB 11800 / UQM 2034</strain>
    </source>
</reference>
<dbReference type="InterPro" id="IPR010281">
    <property type="entry name" value="DUF885"/>
</dbReference>
<evidence type="ECO:0000313" key="3">
    <source>
        <dbReference type="Proteomes" id="UP000002215"/>
    </source>
</evidence>
<organism evidence="2 3">
    <name type="scientific">Chitinophaga pinensis (strain ATCC 43595 / DSM 2588 / LMG 13176 / NBRC 15968 / NCIMB 11800 / UQM 2034)</name>
    <dbReference type="NCBI Taxonomy" id="485918"/>
    <lineage>
        <taxon>Bacteria</taxon>
        <taxon>Pseudomonadati</taxon>
        <taxon>Bacteroidota</taxon>
        <taxon>Chitinophagia</taxon>
        <taxon>Chitinophagales</taxon>
        <taxon>Chitinophagaceae</taxon>
        <taxon>Chitinophaga</taxon>
    </lineage>
</organism>
<dbReference type="PANTHER" id="PTHR33361:SF16">
    <property type="entry name" value="DUF885 DOMAIN-CONTAINING PROTEIN"/>
    <property type="match status" value="1"/>
</dbReference>
<keyword evidence="1" id="KW-0732">Signal</keyword>
<sequence>MPKKNYALLLAITVFAAACSGPDKKTGTSAGTTDSLHQLVQHYYDEKMEFFPMDATMNGEHQFDGLLQIDISDRFRSRLDSFYTHYQTALQSLDTAALNENDLISYAMLQREVSIGKESFRYPDNLMPIQQFWGLTLTLPQFGSGTSAQPFKNKADYEKFIQRMKSFSEWSDTAIANMRRGMSLGYVIPKALAVKVVPQLADLSKKDTTNVFYTPLRMLPAGLDTAEQRSLRAAYTAAIEEYALPAYSRLHEFFVKEYIPRTRTSSGIDALPQGKDWYGYLIRYWTTTDLTPDEIFATGEREVARIRREMDSVKNSTGFTGDLPAFFNFIRTDKQFKIFTTPSQILDTFRGIEEKIMPSVKELYGHLPKTKFEVRQTEAFRAASASAEYMPGAADGSRPGVFYVPILDAKTFNYTGMECLFLHEAIPGHHFQTSIQQENDSLPKFRRFTWIGSYGEGYALYCEGLGKELGLYTNPYSYFGHLSDEIHRAIRLVVDVGMHAKGWTREQAIKYMMDNEPLSEQDAVAEIERYMAIPGQALSYKIGELKIRELRSKYSQSTGFSIKDFHDELLKDGCVPLNVLEEKMARRFK</sequence>
<proteinExistence type="predicted"/>
<dbReference type="AlphaFoldDB" id="A0A979H1Q4"/>
<dbReference type="OrthoDB" id="9760040at2"/>